<comment type="caution">
    <text evidence="2">The sequence shown here is derived from an EMBL/GenBank/DDBJ whole genome shotgun (WGS) entry which is preliminary data.</text>
</comment>
<feature type="region of interest" description="Disordered" evidence="1">
    <location>
        <begin position="54"/>
        <end position="86"/>
    </location>
</feature>
<reference evidence="2" key="1">
    <citation type="submission" date="2022-03" db="EMBL/GenBank/DDBJ databases">
        <title>Draft genome sequence of Aduncisulcus paluster, a free-living microaerophilic Fornicata.</title>
        <authorList>
            <person name="Yuyama I."/>
            <person name="Kume K."/>
            <person name="Tamura T."/>
            <person name="Inagaki Y."/>
            <person name="Hashimoto T."/>
        </authorList>
    </citation>
    <scope>NUCLEOTIDE SEQUENCE</scope>
    <source>
        <strain evidence="2">NY0171</strain>
    </source>
</reference>
<organism evidence="2 3">
    <name type="scientific">Aduncisulcus paluster</name>
    <dbReference type="NCBI Taxonomy" id="2918883"/>
    <lineage>
        <taxon>Eukaryota</taxon>
        <taxon>Metamonada</taxon>
        <taxon>Carpediemonas-like organisms</taxon>
        <taxon>Aduncisulcus</taxon>
    </lineage>
</organism>
<proteinExistence type="predicted"/>
<feature type="region of interest" description="Disordered" evidence="1">
    <location>
        <begin position="299"/>
        <end position="359"/>
    </location>
</feature>
<evidence type="ECO:0000313" key="3">
    <source>
        <dbReference type="Proteomes" id="UP001057375"/>
    </source>
</evidence>
<feature type="compositionally biased region" description="Basic and acidic residues" evidence="1">
    <location>
        <begin position="340"/>
        <end position="359"/>
    </location>
</feature>
<dbReference type="Proteomes" id="UP001057375">
    <property type="component" value="Unassembled WGS sequence"/>
</dbReference>
<feature type="compositionally biased region" description="Basic and acidic residues" evidence="1">
    <location>
        <begin position="216"/>
        <end position="246"/>
    </location>
</feature>
<protein>
    <submittedName>
        <fullName evidence="2">Uncharacterized protein</fullName>
    </submittedName>
</protein>
<feature type="region of interest" description="Disordered" evidence="1">
    <location>
        <begin position="561"/>
        <end position="607"/>
    </location>
</feature>
<accession>A0ABQ5K729</accession>
<feature type="non-terminal residue" evidence="2">
    <location>
        <position position="1"/>
    </location>
</feature>
<name>A0ABQ5K729_9EUKA</name>
<feature type="compositionally biased region" description="Acidic residues" evidence="1">
    <location>
        <begin position="586"/>
        <end position="607"/>
    </location>
</feature>
<sequence>PDKENIPPGSDLNKDQISDNAVQIKDKSIALGGIDVSKSSTKISATPIKLNTSAQTSDSLLLSSRHKKPSHSAYETRSKKENSTDIRLNPSYSSMIFPLLMHTMSLKEDINEIRRESREREHRMSTELSFGQRKGYTVHPYNHKSHNHGYYHIPFRHSPSPPSYPVCDESHLLGATDIMMKYGYSNQTDTEGKEIRLDREQGNQKKDIFPDISQKPSDKDLHDDKHDDKDIHDGIVSHQSLDKALDNPEPNDPYIAQSQDESFGPHDYGDIDVSNGDSINHRVDKQDRIVGDMIGIESRIDEQDEQDEQEKESPSFKKAGSESSSQQGDDQESEMSDSVTTKDKRGDKSKDSQTHIDAHKSLASLPSSFTEIWSDTVQDNVEIAMGLSRNQYHRNATLHDDHVESESSLSSLSSRAEATKRLPTFSTLVSRIGALNKSQEQQSRKKNGQDSLIIDEQWYQQERRKEAERKKRSAKIRKMNRKARKDAKQLRIKKELYGHSKQLWHFLGSLDYPLDESLTSALLRSEGKERPSLLADWFKTFGDKYKQWSTNQGLEPMHWGLFPSREKEREEEEESERDPAFIESNSENEYDYSQIEEESDEYSEYSEQDLLISEVLSEPEFIDDVPTFYALTRPKEAKK</sequence>
<evidence type="ECO:0000313" key="2">
    <source>
        <dbReference type="EMBL" id="GKT28371.1"/>
    </source>
</evidence>
<feature type="compositionally biased region" description="Basic and acidic residues" evidence="1">
    <location>
        <begin position="74"/>
        <end position="84"/>
    </location>
</feature>
<feature type="region of interest" description="Disordered" evidence="1">
    <location>
        <begin position="464"/>
        <end position="488"/>
    </location>
</feature>
<gene>
    <name evidence="2" type="ORF">ADUPG1_000613</name>
</gene>
<feature type="compositionally biased region" description="Basic and acidic residues" evidence="1">
    <location>
        <begin position="198"/>
        <end position="209"/>
    </location>
</feature>
<feature type="compositionally biased region" description="Basic residues" evidence="1">
    <location>
        <begin position="470"/>
        <end position="485"/>
    </location>
</feature>
<keyword evidence="3" id="KW-1185">Reference proteome</keyword>
<evidence type="ECO:0000256" key="1">
    <source>
        <dbReference type="SAM" id="MobiDB-lite"/>
    </source>
</evidence>
<feature type="region of interest" description="Disordered" evidence="1">
    <location>
        <begin position="198"/>
        <end position="287"/>
    </location>
</feature>
<dbReference type="EMBL" id="BQXS01000263">
    <property type="protein sequence ID" value="GKT28371.1"/>
    <property type="molecule type" value="Genomic_DNA"/>
</dbReference>